<dbReference type="Proteomes" id="UP000199650">
    <property type="component" value="Unassembled WGS sequence"/>
</dbReference>
<evidence type="ECO:0000256" key="1">
    <source>
        <dbReference type="SAM" id="SignalP"/>
    </source>
</evidence>
<dbReference type="STRING" id="1173584.SAMN05444851_1771"/>
<proteinExistence type="predicted"/>
<accession>A0A1I0PNB2</accession>
<dbReference type="Pfam" id="PF09832">
    <property type="entry name" value="DUF2059"/>
    <property type="match status" value="1"/>
</dbReference>
<dbReference type="EMBL" id="FOJB01000001">
    <property type="protein sequence ID" value="SEW15914.1"/>
    <property type="molecule type" value="Genomic_DNA"/>
</dbReference>
<dbReference type="AlphaFoldDB" id="A0A1I0PNB2"/>
<evidence type="ECO:0000313" key="3">
    <source>
        <dbReference type="EMBL" id="SEW15914.1"/>
    </source>
</evidence>
<gene>
    <name evidence="3" type="ORF">SAMN05444851_1771</name>
</gene>
<dbReference type="InterPro" id="IPR018637">
    <property type="entry name" value="DUF2059"/>
</dbReference>
<dbReference type="OrthoDB" id="7830101at2"/>
<dbReference type="RefSeq" id="WP_091429944.1">
    <property type="nucleotide sequence ID" value="NZ_FOJB01000001.1"/>
</dbReference>
<organism evidence="3 4">
    <name type="scientific">Aliiroseovarius sediminilitoris</name>
    <dbReference type="NCBI Taxonomy" id="1173584"/>
    <lineage>
        <taxon>Bacteria</taxon>
        <taxon>Pseudomonadati</taxon>
        <taxon>Pseudomonadota</taxon>
        <taxon>Alphaproteobacteria</taxon>
        <taxon>Rhodobacterales</taxon>
        <taxon>Paracoccaceae</taxon>
        <taxon>Aliiroseovarius</taxon>
    </lineage>
</organism>
<evidence type="ECO:0000259" key="2">
    <source>
        <dbReference type="Pfam" id="PF09832"/>
    </source>
</evidence>
<feature type="signal peptide" evidence="1">
    <location>
        <begin position="1"/>
        <end position="25"/>
    </location>
</feature>
<name>A0A1I0PNB2_9RHOB</name>
<reference evidence="3 4" key="1">
    <citation type="submission" date="2016-10" db="EMBL/GenBank/DDBJ databases">
        <authorList>
            <person name="de Groot N.N."/>
        </authorList>
    </citation>
    <scope>NUCLEOTIDE SEQUENCE [LARGE SCALE GENOMIC DNA]</scope>
    <source>
        <strain evidence="3 4">DSM 29439</strain>
    </source>
</reference>
<protein>
    <recommendedName>
        <fullName evidence="2">DUF2059 domain-containing protein</fullName>
    </recommendedName>
</protein>
<keyword evidence="1" id="KW-0732">Signal</keyword>
<sequence length="276" mass="30532">MRLNRLAPLFAFVLLILGGATAAQAAEEQDIRDFLKVTGFDVAIASIQQGAMAGPALTGEDPDVFGRQWVKLAEEVFNPDEMISEAVEMLGAVMPDELLDHGAAFYGSPLGQRLVEVENESHMADDTVKYAEGERLTGELLEQDSIRIDLFREMGTAIGSTETAIRSIVEIQVRYLMAAVAAGASDFDISEEDLRLMLMAQAGEMRKNIEVNSLVANAYAYRDLTDEELIDYLAALQDPKMGQVYEILNAVQYQIMAERYETLASRLVDLRPEQEL</sequence>
<evidence type="ECO:0000313" key="4">
    <source>
        <dbReference type="Proteomes" id="UP000199650"/>
    </source>
</evidence>
<feature type="domain" description="DUF2059" evidence="2">
    <location>
        <begin position="80"/>
        <end position="127"/>
    </location>
</feature>
<feature type="chain" id="PRO_5011503624" description="DUF2059 domain-containing protein" evidence="1">
    <location>
        <begin position="26"/>
        <end position="276"/>
    </location>
</feature>
<keyword evidence="4" id="KW-1185">Reference proteome</keyword>